<reference evidence="2" key="1">
    <citation type="journal article" date="2020" name="Stud. Mycol.">
        <title>101 Dothideomycetes genomes: a test case for predicting lifestyles and emergence of pathogens.</title>
        <authorList>
            <person name="Haridas S."/>
            <person name="Albert R."/>
            <person name="Binder M."/>
            <person name="Bloem J."/>
            <person name="Labutti K."/>
            <person name="Salamov A."/>
            <person name="Andreopoulos B."/>
            <person name="Baker S."/>
            <person name="Barry K."/>
            <person name="Bills G."/>
            <person name="Bluhm B."/>
            <person name="Cannon C."/>
            <person name="Castanera R."/>
            <person name="Culley D."/>
            <person name="Daum C."/>
            <person name="Ezra D."/>
            <person name="Gonzalez J."/>
            <person name="Henrissat B."/>
            <person name="Kuo A."/>
            <person name="Liang C."/>
            <person name="Lipzen A."/>
            <person name="Lutzoni F."/>
            <person name="Magnuson J."/>
            <person name="Mondo S."/>
            <person name="Nolan M."/>
            <person name="Ohm R."/>
            <person name="Pangilinan J."/>
            <person name="Park H.-J."/>
            <person name="Ramirez L."/>
            <person name="Alfaro M."/>
            <person name="Sun H."/>
            <person name="Tritt A."/>
            <person name="Yoshinaga Y."/>
            <person name="Zwiers L.-H."/>
            <person name="Turgeon B."/>
            <person name="Goodwin S."/>
            <person name="Spatafora J."/>
            <person name="Crous P."/>
            <person name="Grigoriev I."/>
        </authorList>
    </citation>
    <scope>NUCLEOTIDE SEQUENCE</scope>
    <source>
        <strain evidence="2">CBS 109.77</strain>
    </source>
</reference>
<evidence type="ECO:0000313" key="3">
    <source>
        <dbReference type="Proteomes" id="UP000799757"/>
    </source>
</evidence>
<name>A0A6A6X2I6_9PLEO</name>
<evidence type="ECO:0000256" key="1">
    <source>
        <dbReference type="SAM" id="MobiDB-lite"/>
    </source>
</evidence>
<feature type="compositionally biased region" description="Polar residues" evidence="1">
    <location>
        <begin position="92"/>
        <end position="101"/>
    </location>
</feature>
<accession>A0A6A6X2I6</accession>
<feature type="region of interest" description="Disordered" evidence="1">
    <location>
        <begin position="72"/>
        <end position="137"/>
    </location>
</feature>
<sequence>MSDSEFEELMNMRTTDDVAVNEYEDTHAGEVAENYGSASENGDAPRPSPTPLPIENLPIQHEEIEMSVAQVQEDGEGVTTPSPDTTVTTPSAGSSTITPGTTGEDKERTAPETENHIEGNTVDNKARYDEERKRKPDETVFGEKIEDFAPLEQKTIEPGEEGYGTFLEEVQFECQPCPDEFRMFDTYNVDYEGFKWTKIEAMERKKLLDGSKSRKFHRHAGHVLKGGVFERHSAAKKYNEWRTSIIGDRKRFPGEYAKAPRRIKLIEHEPCGPKGEASKWAANINTLKNMLKLGCRGSHITLVVIVAGNQSAAEGICNEWYDAILNLLKEFPENFAVEIENESVSGVDPSTWYRKDNLAEKRKAHTIEEACRLEGYGATGHHPVDDWESYLDTVKDSNRWRHGDAAFVEYMENDRKRMMECLAQRDTINLEASRKIVDQNFAKSHKFVEDVRHFQLHGALPGEVLPGQKMPDGKVRPANVFAPSPKLFKAISKKSNTNAMSPP</sequence>
<feature type="compositionally biased region" description="Basic and acidic residues" evidence="1">
    <location>
        <begin position="103"/>
        <end position="117"/>
    </location>
</feature>
<feature type="compositionally biased region" description="Basic and acidic residues" evidence="1">
    <location>
        <begin position="124"/>
        <end position="137"/>
    </location>
</feature>
<evidence type="ECO:0000313" key="2">
    <source>
        <dbReference type="EMBL" id="KAF2790421.1"/>
    </source>
</evidence>
<organism evidence="2 3">
    <name type="scientific">Melanomma pulvis-pyrius CBS 109.77</name>
    <dbReference type="NCBI Taxonomy" id="1314802"/>
    <lineage>
        <taxon>Eukaryota</taxon>
        <taxon>Fungi</taxon>
        <taxon>Dikarya</taxon>
        <taxon>Ascomycota</taxon>
        <taxon>Pezizomycotina</taxon>
        <taxon>Dothideomycetes</taxon>
        <taxon>Pleosporomycetidae</taxon>
        <taxon>Pleosporales</taxon>
        <taxon>Melanommataceae</taxon>
        <taxon>Melanomma</taxon>
    </lineage>
</organism>
<dbReference type="OrthoDB" id="3800095at2759"/>
<keyword evidence="3" id="KW-1185">Reference proteome</keyword>
<dbReference type="EMBL" id="MU002074">
    <property type="protein sequence ID" value="KAF2790421.1"/>
    <property type="molecule type" value="Genomic_DNA"/>
</dbReference>
<gene>
    <name evidence="2" type="ORF">K505DRAFT_364726</name>
</gene>
<proteinExistence type="predicted"/>
<feature type="region of interest" description="Disordered" evidence="1">
    <location>
        <begin position="24"/>
        <end position="55"/>
    </location>
</feature>
<dbReference type="Proteomes" id="UP000799757">
    <property type="component" value="Unassembled WGS sequence"/>
</dbReference>
<feature type="compositionally biased region" description="Low complexity" evidence="1">
    <location>
        <begin position="78"/>
        <end position="91"/>
    </location>
</feature>
<dbReference type="AlphaFoldDB" id="A0A6A6X2I6"/>
<protein>
    <submittedName>
        <fullName evidence="2">Uncharacterized protein</fullName>
    </submittedName>
</protein>